<feature type="compositionally biased region" description="Polar residues" evidence="1">
    <location>
        <begin position="113"/>
        <end position="123"/>
    </location>
</feature>
<proteinExistence type="predicted"/>
<feature type="compositionally biased region" description="Polar residues" evidence="1">
    <location>
        <begin position="274"/>
        <end position="287"/>
    </location>
</feature>
<feature type="compositionally biased region" description="Polar residues" evidence="1">
    <location>
        <begin position="794"/>
        <end position="811"/>
    </location>
</feature>
<feature type="compositionally biased region" description="Low complexity" evidence="1">
    <location>
        <begin position="1028"/>
        <end position="1038"/>
    </location>
</feature>
<dbReference type="Proteomes" id="UP000317257">
    <property type="component" value="Unassembled WGS sequence"/>
</dbReference>
<dbReference type="InterPro" id="IPR022047">
    <property type="entry name" value="Microcephalin-like"/>
</dbReference>
<dbReference type="EMBL" id="SBHS01000007">
    <property type="protein sequence ID" value="TWU75500.1"/>
    <property type="molecule type" value="Genomic_DNA"/>
</dbReference>
<feature type="region of interest" description="Disordered" evidence="1">
    <location>
        <begin position="793"/>
        <end position="887"/>
    </location>
</feature>
<feature type="compositionally biased region" description="Basic and acidic residues" evidence="1">
    <location>
        <begin position="149"/>
        <end position="163"/>
    </location>
</feature>
<name>A0A5C6GDC4_METRR</name>
<accession>A0A5C6GDC4</accession>
<dbReference type="PROSITE" id="PS50172">
    <property type="entry name" value="BRCT"/>
    <property type="match status" value="1"/>
</dbReference>
<evidence type="ECO:0000256" key="1">
    <source>
        <dbReference type="SAM" id="MobiDB-lite"/>
    </source>
</evidence>
<gene>
    <name evidence="3" type="ORF">ED733_005489</name>
</gene>
<dbReference type="PANTHER" id="PTHR14625">
    <property type="entry name" value="MICROCEPHALIN"/>
    <property type="match status" value="1"/>
</dbReference>
<feature type="compositionally biased region" description="Polar residues" evidence="1">
    <location>
        <begin position="139"/>
        <end position="148"/>
    </location>
</feature>
<feature type="compositionally biased region" description="Low complexity" evidence="1">
    <location>
        <begin position="178"/>
        <end position="197"/>
    </location>
</feature>
<dbReference type="InterPro" id="IPR036420">
    <property type="entry name" value="BRCT_dom_sf"/>
</dbReference>
<feature type="compositionally biased region" description="Low complexity" evidence="1">
    <location>
        <begin position="11"/>
        <end position="42"/>
    </location>
</feature>
<dbReference type="GO" id="GO:0000278">
    <property type="term" value="P:mitotic cell cycle"/>
    <property type="evidence" value="ECO:0007669"/>
    <property type="project" value="TreeGrafter"/>
</dbReference>
<dbReference type="CDD" id="cd17716">
    <property type="entry name" value="BRCT_microcephalin_rpt1"/>
    <property type="match status" value="1"/>
</dbReference>
<evidence type="ECO:0000313" key="4">
    <source>
        <dbReference type="Proteomes" id="UP000317257"/>
    </source>
</evidence>
<feature type="domain" description="BRCT" evidence="2">
    <location>
        <begin position="889"/>
        <end position="998"/>
    </location>
</feature>
<dbReference type="SUPFAM" id="SSF52113">
    <property type="entry name" value="BRCT domain"/>
    <property type="match status" value="1"/>
</dbReference>
<evidence type="ECO:0000313" key="3">
    <source>
        <dbReference type="EMBL" id="TWU75500.1"/>
    </source>
</evidence>
<evidence type="ECO:0000259" key="2">
    <source>
        <dbReference type="PROSITE" id="PS50172"/>
    </source>
</evidence>
<feature type="compositionally biased region" description="Polar residues" evidence="1">
    <location>
        <begin position="822"/>
        <end position="848"/>
    </location>
</feature>
<dbReference type="Gene3D" id="3.40.50.10190">
    <property type="entry name" value="BRCT domain"/>
    <property type="match status" value="1"/>
</dbReference>
<organism evidence="3 4">
    <name type="scientific">Metarhizium rileyi (strain RCEF 4871)</name>
    <name type="common">Nomuraea rileyi</name>
    <dbReference type="NCBI Taxonomy" id="1649241"/>
    <lineage>
        <taxon>Eukaryota</taxon>
        <taxon>Fungi</taxon>
        <taxon>Dikarya</taxon>
        <taxon>Ascomycota</taxon>
        <taxon>Pezizomycotina</taxon>
        <taxon>Sordariomycetes</taxon>
        <taxon>Hypocreomycetidae</taxon>
        <taxon>Hypocreales</taxon>
        <taxon>Clavicipitaceae</taxon>
        <taxon>Metarhizium</taxon>
    </lineage>
</organism>
<dbReference type="PANTHER" id="PTHR14625:SF3">
    <property type="entry name" value="MICROCEPHALIN"/>
    <property type="match status" value="1"/>
</dbReference>
<comment type="caution">
    <text evidence="3">The sequence shown here is derived from an EMBL/GenBank/DDBJ whole genome shotgun (WGS) entry which is preliminary data.</text>
</comment>
<dbReference type="InterPro" id="IPR001357">
    <property type="entry name" value="BRCT_dom"/>
</dbReference>
<feature type="compositionally biased region" description="Low complexity" evidence="1">
    <location>
        <begin position="292"/>
        <end position="304"/>
    </location>
</feature>
<feature type="region of interest" description="Disordered" evidence="1">
    <location>
        <begin position="1024"/>
        <end position="1063"/>
    </location>
</feature>
<reference evidence="4" key="1">
    <citation type="submission" date="2018-12" db="EMBL/GenBank/DDBJ databases">
        <title>The complete genome of Metarhizium rileyi, a key fungal pathogen of Lepidoptera.</title>
        <authorList>
            <person name="Binneck E."/>
            <person name="Lastra C.C.L."/>
            <person name="Sosa-Gomez D.R."/>
        </authorList>
    </citation>
    <scope>NUCLEOTIDE SEQUENCE [LARGE SCALE GENOMIC DNA]</scope>
    <source>
        <strain evidence="4">Cep018-CH2</strain>
    </source>
</reference>
<protein>
    <recommendedName>
        <fullName evidence="2">BRCT domain-containing protein</fullName>
    </recommendedName>
</protein>
<feature type="compositionally biased region" description="Polar residues" evidence="1">
    <location>
        <begin position="88"/>
        <end position="101"/>
    </location>
</feature>
<dbReference type="AlphaFoldDB" id="A0A5C6GDC4"/>
<feature type="region of interest" description="Disordered" evidence="1">
    <location>
        <begin position="1"/>
        <end position="395"/>
    </location>
</feature>
<sequence length="1168" mass="125638">MDSPPKRVTRARAAAKASEAAIKSTKSTTTTAKARSLLKATANTQSTAAKRKTRADDTDEGGNAVEEPVARKTTRARPRRALDKEENNIATDVSSSSSNTAVFRRSVRKHNLESSNDNTTGSSRLRGRPRKVPLPATELRTNVSTRTRAGTESRIIQKEDGVVTKKAVKFQESGKENLSLASKSKGASSSTGALTSRPARRKAAAVPKSWSRAPSKSPDNDFKKPLSPRKVTQMPVSRDKESSEDELAGGDEMGPFMKSPLKPSINPPTDRKSPQVTSDQRQDNVMTDATELAAAPATTALASPPRRPPTSPVKESLLSPAKRPGCRAQLPGSLLTSRALSSGEEHHQPSLLRSPAKRPPSPMKGSLFPSMTAGTPLHGQPSLRSSLFQSPAKRAMPGVRQLANVGYGRDSPVAKTPQMQPIVATTSNISTSSGFPSQLLLAGEAHSEQAESMGDDTFTGRISGPKFPGRMSAVLPRHADPLLSGEDTEDEGHGGQFYLMGCPASEEVARAESFPDAGNDRSAAQVLETTETSEECVTVFGKQAGENKSPDESWKTEAQTNDTVCTAAPATKRGKVLQLRGSTLDPCQDLASDFESEDDLSPLKQLPAQKNRLGGRCTNARDSIHATRRDSRRSTFGFTSLTEKFGAWVPASPTKGATGGSVFAEGVHDGSIVVSTEIPEAIVGCGTSPMKSTYFEDEILVHADVKSACQNAQSEVEQRTSDDAVTMDDITMTKEDIALAAEASNMSLMPQYLDDSFERQHGDDALSEASQEYGDENQLPEDPALLARRLFAPSTPTRSIQRQKVFSTTTKVPLKPADDSEPSPSKKQSNGQSVANLSRSATVISYSPTKGKKHAPMLPADDALCTPARGDSDSWSSSGTPAKTPRRCANPELLRGAVVFVDVHTTEGADASGIFVELLSQMGARCVKTWHWSPNSSANGESLSSNKVGITHVVFKDGGKRTMEKVRETLGVVHCVGVSWVLDCERENEWLEESRYYIDTAVIPRGGAKRRKSMEPKAIANLNGTIVSGSGKPMSSKPPHTPRNRRASTLWMHTPSDQGSQDDEDLEWSCALLTPVPKTPAPEAIAKYAAELPETPYTQDSSGTASPLKEQYILTRTCPPKESKYGKLGEGILSQEKDERVMMRLMAARRKSLQFAPKIGSPLARTWG</sequence>